<dbReference type="Gene3D" id="2.60.270.20">
    <property type="entry name" value="Cytolysin/lectin"/>
    <property type="match status" value="1"/>
</dbReference>
<reference evidence="1" key="1">
    <citation type="submission" date="2023-03" db="EMBL/GenBank/DDBJ databases">
        <title>Massive genome expansion in bonnet fungi (Mycena s.s.) driven by repeated elements and novel gene families across ecological guilds.</title>
        <authorList>
            <consortium name="Lawrence Berkeley National Laboratory"/>
            <person name="Harder C.B."/>
            <person name="Miyauchi S."/>
            <person name="Viragh M."/>
            <person name="Kuo A."/>
            <person name="Thoen E."/>
            <person name="Andreopoulos B."/>
            <person name="Lu D."/>
            <person name="Skrede I."/>
            <person name="Drula E."/>
            <person name="Henrissat B."/>
            <person name="Morin E."/>
            <person name="Kohler A."/>
            <person name="Barry K."/>
            <person name="LaButti K."/>
            <person name="Morin E."/>
            <person name="Salamov A."/>
            <person name="Lipzen A."/>
            <person name="Mereny Z."/>
            <person name="Hegedus B."/>
            <person name="Baldrian P."/>
            <person name="Stursova M."/>
            <person name="Weitz H."/>
            <person name="Taylor A."/>
            <person name="Grigoriev I.V."/>
            <person name="Nagy L.G."/>
            <person name="Martin F."/>
            <person name="Kauserud H."/>
        </authorList>
    </citation>
    <scope>NUCLEOTIDE SEQUENCE</scope>
    <source>
        <strain evidence="1">CBHHK188m</strain>
    </source>
</reference>
<accession>A0AAD7MP24</accession>
<dbReference type="InterPro" id="IPR015926">
    <property type="entry name" value="Cytolysin/lectin"/>
</dbReference>
<name>A0AAD7MP24_9AGAR</name>
<organism evidence="1 2">
    <name type="scientific">Mycena maculata</name>
    <dbReference type="NCBI Taxonomy" id="230809"/>
    <lineage>
        <taxon>Eukaryota</taxon>
        <taxon>Fungi</taxon>
        <taxon>Dikarya</taxon>
        <taxon>Basidiomycota</taxon>
        <taxon>Agaricomycotina</taxon>
        <taxon>Agaricomycetes</taxon>
        <taxon>Agaricomycetidae</taxon>
        <taxon>Agaricales</taxon>
        <taxon>Marasmiineae</taxon>
        <taxon>Mycenaceae</taxon>
        <taxon>Mycena</taxon>
    </lineage>
</organism>
<proteinExistence type="predicted"/>
<dbReference type="EMBL" id="JARJLG010000226">
    <property type="protein sequence ID" value="KAJ7725642.1"/>
    <property type="molecule type" value="Genomic_DNA"/>
</dbReference>
<evidence type="ECO:0000313" key="2">
    <source>
        <dbReference type="Proteomes" id="UP001215280"/>
    </source>
</evidence>
<dbReference type="AlphaFoldDB" id="A0AAD7MP24"/>
<dbReference type="Pfam" id="PF07367">
    <property type="entry name" value="FB_lectin"/>
    <property type="match status" value="1"/>
</dbReference>
<dbReference type="SUPFAM" id="SSF63724">
    <property type="entry name" value="Cytolysin/lectin"/>
    <property type="match status" value="1"/>
</dbReference>
<protein>
    <submittedName>
        <fullName evidence="1">Fungal fruit body lectin-domain-containing protein</fullName>
    </submittedName>
</protein>
<dbReference type="InterPro" id="IPR009960">
    <property type="entry name" value="Fruit_body_lectin_fun"/>
</dbReference>
<evidence type="ECO:0000313" key="1">
    <source>
        <dbReference type="EMBL" id="KAJ7725642.1"/>
    </source>
</evidence>
<keyword evidence="2" id="KW-1185">Reference proteome</keyword>
<comment type="caution">
    <text evidence="1">The sequence shown here is derived from an EMBL/GenBank/DDBJ whole genome shotgun (WGS) entry which is preliminary data.</text>
</comment>
<gene>
    <name evidence="1" type="ORF">DFH07DRAFT_251416</name>
</gene>
<sequence length="185" mass="20001">MVGAIGGGGHSGCCFKDPTYCYCSLLQRTSSHPPVHSHRMSYTITVRVFQTNPSNGAYFRIVEQTTFRSGDGKNEWNVIQGAPTIAFGGSGTSGALRFKSDKTNEPFIVVLGVHNYKRWCDIVTDPAPLQTAMAINEEYYGGGGRHGQRERQNTSCNATNSSGRKITVNYSVAEGNSLVADIIVG</sequence>
<dbReference type="Proteomes" id="UP001215280">
    <property type="component" value="Unassembled WGS sequence"/>
</dbReference>